<dbReference type="NCBIfam" id="TIGR02605">
    <property type="entry name" value="CxxC_CxxC_SSSS"/>
    <property type="match status" value="1"/>
</dbReference>
<name>A0A927RHJ0_9ACTN</name>
<feature type="domain" description="Putative regulatory protein FmdB zinc ribbon" evidence="2">
    <location>
        <begin position="1"/>
        <end position="41"/>
    </location>
</feature>
<accession>A0A927RHJ0</accession>
<evidence type="ECO:0000313" key="4">
    <source>
        <dbReference type="Proteomes" id="UP000638648"/>
    </source>
</evidence>
<gene>
    <name evidence="3" type="ORF">HEB94_002099</name>
</gene>
<dbReference type="EMBL" id="JADBEM010000001">
    <property type="protein sequence ID" value="MBE1605251.1"/>
    <property type="molecule type" value="Genomic_DNA"/>
</dbReference>
<organism evidence="3 4">
    <name type="scientific">Actinopolymorpha pittospori</name>
    <dbReference type="NCBI Taxonomy" id="648752"/>
    <lineage>
        <taxon>Bacteria</taxon>
        <taxon>Bacillati</taxon>
        <taxon>Actinomycetota</taxon>
        <taxon>Actinomycetes</taxon>
        <taxon>Propionibacteriales</taxon>
        <taxon>Actinopolymorphaceae</taxon>
        <taxon>Actinopolymorpha</taxon>
    </lineage>
</organism>
<dbReference type="InterPro" id="IPR013429">
    <property type="entry name" value="Regulatory_FmdB_Zinc_ribbon"/>
</dbReference>
<evidence type="ECO:0000259" key="2">
    <source>
        <dbReference type="SMART" id="SM00834"/>
    </source>
</evidence>
<dbReference type="Pfam" id="PF09723">
    <property type="entry name" value="Zn_ribbon_8"/>
    <property type="match status" value="1"/>
</dbReference>
<evidence type="ECO:0000313" key="3">
    <source>
        <dbReference type="EMBL" id="MBE1605251.1"/>
    </source>
</evidence>
<dbReference type="AlphaFoldDB" id="A0A927RHJ0"/>
<evidence type="ECO:0000256" key="1">
    <source>
        <dbReference type="SAM" id="MobiDB-lite"/>
    </source>
</evidence>
<protein>
    <submittedName>
        <fullName evidence="3">FmdB family regulatory protein</fullName>
    </submittedName>
</protein>
<dbReference type="SMART" id="SM00834">
    <property type="entry name" value="CxxC_CXXC_SSSS"/>
    <property type="match status" value="1"/>
</dbReference>
<keyword evidence="4" id="KW-1185">Reference proteome</keyword>
<comment type="caution">
    <text evidence="3">The sequence shown here is derived from an EMBL/GenBank/DDBJ whole genome shotgun (WGS) entry which is preliminary data.</text>
</comment>
<sequence length="92" mass="10055">MAQYEFSCPRCGRFEVRMPMGSAPDIRVCPGCAGTASRVYSTLGLNRSPGVVGAFREREDRSGDSPPVVSRLPAGRRRRSPSHPALGRRPRP</sequence>
<reference evidence="3" key="1">
    <citation type="submission" date="2020-10" db="EMBL/GenBank/DDBJ databases">
        <title>Sequencing the genomes of 1000 actinobacteria strains.</title>
        <authorList>
            <person name="Klenk H.-P."/>
        </authorList>
    </citation>
    <scope>NUCLEOTIDE SEQUENCE</scope>
    <source>
        <strain evidence="3">DSM 45354</strain>
    </source>
</reference>
<proteinExistence type="predicted"/>
<feature type="region of interest" description="Disordered" evidence="1">
    <location>
        <begin position="56"/>
        <end position="92"/>
    </location>
</feature>
<feature type="compositionally biased region" description="Basic residues" evidence="1">
    <location>
        <begin position="74"/>
        <end position="92"/>
    </location>
</feature>
<dbReference type="Proteomes" id="UP000638648">
    <property type="component" value="Unassembled WGS sequence"/>
</dbReference>
<dbReference type="RefSeq" id="WP_192749621.1">
    <property type="nucleotide sequence ID" value="NZ_BAABJL010000133.1"/>
</dbReference>